<feature type="transmembrane region" description="Helical" evidence="1">
    <location>
        <begin position="28"/>
        <end position="49"/>
    </location>
</feature>
<sequence length="53" mass="5981">MLADGVSADPRLVNDRYSLPVNWRDIEAYAGSSAYTKQIAALFLIAYVMHSYR</sequence>
<keyword evidence="1" id="KW-0472">Membrane</keyword>
<proteinExistence type="predicted"/>
<evidence type="ECO:0000313" key="2">
    <source>
        <dbReference type="EMBL" id="GAG04799.1"/>
    </source>
</evidence>
<comment type="caution">
    <text evidence="2">The sequence shown here is derived from an EMBL/GenBank/DDBJ whole genome shotgun (WGS) entry which is preliminary data.</text>
</comment>
<keyword evidence="1" id="KW-0812">Transmembrane</keyword>
<accession>X0UGC7</accession>
<protein>
    <submittedName>
        <fullName evidence="2">Uncharacterized protein</fullName>
    </submittedName>
</protein>
<evidence type="ECO:0000256" key="1">
    <source>
        <dbReference type="SAM" id="Phobius"/>
    </source>
</evidence>
<keyword evidence="1" id="KW-1133">Transmembrane helix</keyword>
<organism evidence="2">
    <name type="scientific">marine sediment metagenome</name>
    <dbReference type="NCBI Taxonomy" id="412755"/>
    <lineage>
        <taxon>unclassified sequences</taxon>
        <taxon>metagenomes</taxon>
        <taxon>ecological metagenomes</taxon>
    </lineage>
</organism>
<dbReference type="AlphaFoldDB" id="X0UGC7"/>
<reference evidence="2" key="1">
    <citation type="journal article" date="2014" name="Front. Microbiol.">
        <title>High frequency of phylogenetically diverse reductive dehalogenase-homologous genes in deep subseafloor sedimentary metagenomes.</title>
        <authorList>
            <person name="Kawai M."/>
            <person name="Futagami T."/>
            <person name="Toyoda A."/>
            <person name="Takaki Y."/>
            <person name="Nishi S."/>
            <person name="Hori S."/>
            <person name="Arai W."/>
            <person name="Tsubouchi T."/>
            <person name="Morono Y."/>
            <person name="Uchiyama I."/>
            <person name="Ito T."/>
            <person name="Fujiyama A."/>
            <person name="Inagaki F."/>
            <person name="Takami H."/>
        </authorList>
    </citation>
    <scope>NUCLEOTIDE SEQUENCE</scope>
    <source>
        <strain evidence="2">Expedition CK06-06</strain>
    </source>
</reference>
<dbReference type="EMBL" id="BARS01024174">
    <property type="protein sequence ID" value="GAG04799.1"/>
    <property type="molecule type" value="Genomic_DNA"/>
</dbReference>
<gene>
    <name evidence="2" type="ORF">S01H1_38402</name>
</gene>
<name>X0UGC7_9ZZZZ</name>